<dbReference type="AlphaFoldDB" id="A0A378KRX0"/>
<dbReference type="OrthoDB" id="8081243at2"/>
<keyword evidence="3" id="KW-1185">Reference proteome</keyword>
<sequence>MKGLLNALILTLLVPIGLVNAAQYLTTNEIKTLLSGHSSTFFGKYGGVKFTGYGSWNKNGTIYGYTYLLGKKRNWTGTWYIKNNQYCRTLKAYGKSQFKCLRVQQINRNTILFIKSDGSISSTSKLH</sequence>
<evidence type="ECO:0000313" key="2">
    <source>
        <dbReference type="EMBL" id="STY16237.1"/>
    </source>
</evidence>
<evidence type="ECO:0000313" key="4">
    <source>
        <dbReference type="Proteomes" id="UP000254230"/>
    </source>
</evidence>
<organism evidence="2 4">
    <name type="scientific">Legionella quateirensis</name>
    <dbReference type="NCBI Taxonomy" id="45072"/>
    <lineage>
        <taxon>Bacteria</taxon>
        <taxon>Pseudomonadati</taxon>
        <taxon>Pseudomonadota</taxon>
        <taxon>Gammaproteobacteria</taxon>
        <taxon>Legionellales</taxon>
        <taxon>Legionellaceae</taxon>
        <taxon>Legionella</taxon>
    </lineage>
</organism>
<reference evidence="2 4" key="2">
    <citation type="submission" date="2018-06" db="EMBL/GenBank/DDBJ databases">
        <authorList>
            <consortium name="Pathogen Informatics"/>
            <person name="Doyle S."/>
        </authorList>
    </citation>
    <scope>NUCLEOTIDE SEQUENCE [LARGE SCALE GENOMIC DNA]</scope>
    <source>
        <strain evidence="2 4">NCTC12376</strain>
    </source>
</reference>
<gene>
    <name evidence="1" type="ORF">Lqua_3353</name>
    <name evidence="2" type="ORF">NCTC12376_00017</name>
</gene>
<accession>A0A378KRX0</accession>
<dbReference type="Proteomes" id="UP000254230">
    <property type="component" value="Unassembled WGS sequence"/>
</dbReference>
<protein>
    <submittedName>
        <fullName evidence="2">Uncharacterized protein</fullName>
    </submittedName>
</protein>
<dbReference type="EMBL" id="UGOW01000001">
    <property type="protein sequence ID" value="STY16237.1"/>
    <property type="molecule type" value="Genomic_DNA"/>
</dbReference>
<dbReference type="Proteomes" id="UP000054639">
    <property type="component" value="Unassembled WGS sequence"/>
</dbReference>
<evidence type="ECO:0000313" key="1">
    <source>
        <dbReference type="EMBL" id="KTD42375.1"/>
    </source>
</evidence>
<dbReference type="EMBL" id="LNYR01000049">
    <property type="protein sequence ID" value="KTD42375.1"/>
    <property type="molecule type" value="Genomic_DNA"/>
</dbReference>
<dbReference type="RefSeq" id="WP_058475470.1">
    <property type="nucleotide sequence ID" value="NZ_CAAAIL010000002.1"/>
</dbReference>
<name>A0A378KRX0_9GAMM</name>
<proteinExistence type="predicted"/>
<evidence type="ECO:0000313" key="3">
    <source>
        <dbReference type="Proteomes" id="UP000054639"/>
    </source>
</evidence>
<reference evidence="1 3" key="1">
    <citation type="submission" date="2015-11" db="EMBL/GenBank/DDBJ databases">
        <title>Genomic analysis of 38 Legionella species identifies large and diverse effector repertoires.</title>
        <authorList>
            <person name="Burstein D."/>
            <person name="Amaro F."/>
            <person name="Zusman T."/>
            <person name="Lifshitz Z."/>
            <person name="Cohen O."/>
            <person name="Gilbert J.A."/>
            <person name="Pupko T."/>
            <person name="Shuman H.A."/>
            <person name="Segal G."/>
        </authorList>
    </citation>
    <scope>NUCLEOTIDE SEQUENCE [LARGE SCALE GENOMIC DNA]</scope>
    <source>
        <strain evidence="1 3">ATCC 49507</strain>
    </source>
</reference>